<evidence type="ECO:0000259" key="3">
    <source>
        <dbReference type="Pfam" id="PF00501"/>
    </source>
</evidence>
<dbReference type="OrthoDB" id="429813at2759"/>
<dbReference type="PANTHER" id="PTHR43439:SF2">
    <property type="entry name" value="ENZYME, PUTATIVE (JCVI)-RELATED"/>
    <property type="match status" value="1"/>
</dbReference>
<protein>
    <submittedName>
        <fullName evidence="5">Acetyl-CoA synthetase-like protein</fullName>
    </submittedName>
</protein>
<gene>
    <name evidence="5" type="ORF">WOLCODRAFT_132347</name>
</gene>
<reference evidence="5 6" key="1">
    <citation type="journal article" date="2012" name="Science">
        <title>The Paleozoic origin of enzymatic lignin decomposition reconstructed from 31 fungal genomes.</title>
        <authorList>
            <person name="Floudas D."/>
            <person name="Binder M."/>
            <person name="Riley R."/>
            <person name="Barry K."/>
            <person name="Blanchette R.A."/>
            <person name="Henrissat B."/>
            <person name="Martinez A.T."/>
            <person name="Otillar R."/>
            <person name="Spatafora J.W."/>
            <person name="Yadav J.S."/>
            <person name="Aerts A."/>
            <person name="Benoit I."/>
            <person name="Boyd A."/>
            <person name="Carlson A."/>
            <person name="Copeland A."/>
            <person name="Coutinho P.M."/>
            <person name="de Vries R.P."/>
            <person name="Ferreira P."/>
            <person name="Findley K."/>
            <person name="Foster B."/>
            <person name="Gaskell J."/>
            <person name="Glotzer D."/>
            <person name="Gorecki P."/>
            <person name="Heitman J."/>
            <person name="Hesse C."/>
            <person name="Hori C."/>
            <person name="Igarashi K."/>
            <person name="Jurgens J.A."/>
            <person name="Kallen N."/>
            <person name="Kersten P."/>
            <person name="Kohler A."/>
            <person name="Kuees U."/>
            <person name="Kumar T.K.A."/>
            <person name="Kuo A."/>
            <person name="LaButti K."/>
            <person name="Larrondo L.F."/>
            <person name="Lindquist E."/>
            <person name="Ling A."/>
            <person name="Lombard V."/>
            <person name="Lucas S."/>
            <person name="Lundell T."/>
            <person name="Martin R."/>
            <person name="McLaughlin D.J."/>
            <person name="Morgenstern I."/>
            <person name="Morin E."/>
            <person name="Murat C."/>
            <person name="Nagy L.G."/>
            <person name="Nolan M."/>
            <person name="Ohm R.A."/>
            <person name="Patyshakuliyeva A."/>
            <person name="Rokas A."/>
            <person name="Ruiz-Duenas F.J."/>
            <person name="Sabat G."/>
            <person name="Salamov A."/>
            <person name="Samejima M."/>
            <person name="Schmutz J."/>
            <person name="Slot J.C."/>
            <person name="St John F."/>
            <person name="Stenlid J."/>
            <person name="Sun H."/>
            <person name="Sun S."/>
            <person name="Syed K."/>
            <person name="Tsang A."/>
            <person name="Wiebenga A."/>
            <person name="Young D."/>
            <person name="Pisabarro A."/>
            <person name="Eastwood D.C."/>
            <person name="Martin F."/>
            <person name="Cullen D."/>
            <person name="Grigoriev I.V."/>
            <person name="Hibbett D.S."/>
        </authorList>
    </citation>
    <scope>NUCLEOTIDE SEQUENCE [LARGE SCALE GENOMIC DNA]</scope>
    <source>
        <strain evidence="5 6">MD-104</strain>
    </source>
</reference>
<dbReference type="InterPro" id="IPR000873">
    <property type="entry name" value="AMP-dep_synth/lig_dom"/>
</dbReference>
<accession>A0A2H3JTY9</accession>
<dbReference type="InterPro" id="IPR051414">
    <property type="entry name" value="Adenylate-forming_Reductase"/>
</dbReference>
<dbReference type="STRING" id="742152.A0A2H3JTY9"/>
<evidence type="ECO:0000313" key="6">
    <source>
        <dbReference type="Proteomes" id="UP000218811"/>
    </source>
</evidence>
<dbReference type="SUPFAM" id="SSF51735">
    <property type="entry name" value="NAD(P)-binding Rossmann-fold domains"/>
    <property type="match status" value="1"/>
</dbReference>
<dbReference type="AlphaFoldDB" id="A0A2H3JTY9"/>
<evidence type="ECO:0000256" key="1">
    <source>
        <dbReference type="ARBA" id="ARBA00022450"/>
    </source>
</evidence>
<dbReference type="OMA" id="VRICTET"/>
<dbReference type="Pfam" id="PF00501">
    <property type="entry name" value="AMP-binding"/>
    <property type="match status" value="1"/>
</dbReference>
<keyword evidence="1" id="KW-0596">Phosphopantetheine</keyword>
<proteinExistence type="predicted"/>
<dbReference type="InterPro" id="IPR013120">
    <property type="entry name" value="FAR_NAD-bd"/>
</dbReference>
<evidence type="ECO:0000256" key="2">
    <source>
        <dbReference type="ARBA" id="ARBA00022553"/>
    </source>
</evidence>
<dbReference type="Pfam" id="PF07993">
    <property type="entry name" value="NAD_binding_4"/>
    <property type="match status" value="1"/>
</dbReference>
<sequence>MRVGARIVRERIGSTLARHDTSVVAVLAQSDAIPYATTVLGVMRASYAAFPISVRNSPAAVAHLLYQAGVRHVLVGQEQSSWDLARDALDILRIQHPSAGVPTLSTLPVFEELYFQPSDNSSATNASIDFEYKGPDSPVLILHSSGSTAFPKPIFFTQYRLLQYLAIPWFGERDLTDTVYSVHGSPMYHAMGIFNLVLMIPCGVVSSYLPPQSPPPTPTPEMVIRAAKTTDCNIVIATPAFIESWSQDLETVRWLAGRDLVAVGGGPLDKDRGDYLASQGVPLWNAYGSTEAGTLSVFFPRKPLAEWEYYNFSRLMSTKLVPYDEGTFELIMVANERYQPCITNTTVDGVGAYATSDLLAPHPTIPGYWRTVGRADDQIMHSTGEKTNPGPLESILRQDSHVSACVMFGRGRFQAGILVDPKPEHRFCPSDEQKLAAFRNMIWPTIERMNEYAPQHSRLFKEMIVVSDPSKPFQYTAKGTVRRGAMIKEYEQEIAATYEKAEQSEQSDIPLPLRWDGDTAVEFVRTVIRKVMAHAINDDDDLFQHSCDSLQATWIRRTILRALRQSAQIDTRTIVDSFVYSNPSIARLASFIIKILGGASADESTIEQRLDAMTKMVAKYIEGFPPRQGRDAAIIPTGDVILLTGSTGSLGCHILARLVSCPDVKRVYALNRSSREGISLKERQKAALVERGLNANIADSDKLVLLEGNITSLAFGVQDETYQLVCAHFDAFMANTHVTWRVDFNISLQSFEDNVKGLRHLVDFALKSPLRDPPRFIFVSSAAVFQNARPDEPLFETPSKADYAVGTGYAESKWVSEQILYEAAARTLLDPMVVRVDQVTGGLDGSWNAHEWFPAMVQSALHLGCFPDDHRVVPWIPLDIAAAALVDFRKASNPTHTVHLAHPRPVSWDLLAEAVAAEFSVPLVPYAEWLSRLEKASPRSNHSHSPDNAPGVWIFMQPMTS</sequence>
<dbReference type="Gene3D" id="3.40.50.12780">
    <property type="entry name" value="N-terminal domain of ligase-like"/>
    <property type="match status" value="1"/>
</dbReference>
<evidence type="ECO:0000313" key="5">
    <source>
        <dbReference type="EMBL" id="PCH42369.1"/>
    </source>
</evidence>
<feature type="domain" description="Thioester reductase (TE)" evidence="4">
    <location>
        <begin position="643"/>
        <end position="884"/>
    </location>
</feature>
<dbReference type="Pfam" id="PF23562">
    <property type="entry name" value="AMP-binding_C_3"/>
    <property type="match status" value="1"/>
</dbReference>
<dbReference type="InterPro" id="IPR036291">
    <property type="entry name" value="NAD(P)-bd_dom_sf"/>
</dbReference>
<keyword evidence="6" id="KW-1185">Reference proteome</keyword>
<feature type="domain" description="AMP-dependent synthetase/ligase" evidence="3">
    <location>
        <begin position="23"/>
        <end position="300"/>
    </location>
</feature>
<organism evidence="5 6">
    <name type="scientific">Wolfiporia cocos (strain MD-104)</name>
    <name type="common">Brown rot fungus</name>
    <dbReference type="NCBI Taxonomy" id="742152"/>
    <lineage>
        <taxon>Eukaryota</taxon>
        <taxon>Fungi</taxon>
        <taxon>Dikarya</taxon>
        <taxon>Basidiomycota</taxon>
        <taxon>Agaricomycotina</taxon>
        <taxon>Agaricomycetes</taxon>
        <taxon>Polyporales</taxon>
        <taxon>Phaeolaceae</taxon>
        <taxon>Wolfiporia</taxon>
    </lineage>
</organism>
<evidence type="ECO:0000259" key="4">
    <source>
        <dbReference type="Pfam" id="PF07993"/>
    </source>
</evidence>
<name>A0A2H3JTY9_WOLCO</name>
<dbReference type="InterPro" id="IPR042099">
    <property type="entry name" value="ANL_N_sf"/>
</dbReference>
<dbReference type="EMBL" id="KB468124">
    <property type="protein sequence ID" value="PCH42369.1"/>
    <property type="molecule type" value="Genomic_DNA"/>
</dbReference>
<dbReference type="Proteomes" id="UP000218811">
    <property type="component" value="Unassembled WGS sequence"/>
</dbReference>
<dbReference type="PANTHER" id="PTHR43439">
    <property type="entry name" value="PHENYLACETATE-COENZYME A LIGASE"/>
    <property type="match status" value="1"/>
</dbReference>
<keyword evidence="2" id="KW-0597">Phosphoprotein</keyword>
<dbReference type="SUPFAM" id="SSF56801">
    <property type="entry name" value="Acetyl-CoA synthetase-like"/>
    <property type="match status" value="1"/>
</dbReference>
<dbReference type="Gene3D" id="3.40.50.720">
    <property type="entry name" value="NAD(P)-binding Rossmann-like Domain"/>
    <property type="match status" value="1"/>
</dbReference>